<organism evidence="2 3">
    <name type="scientific">Diplodia corticola</name>
    <dbReference type="NCBI Taxonomy" id="236234"/>
    <lineage>
        <taxon>Eukaryota</taxon>
        <taxon>Fungi</taxon>
        <taxon>Dikarya</taxon>
        <taxon>Ascomycota</taxon>
        <taxon>Pezizomycotina</taxon>
        <taxon>Dothideomycetes</taxon>
        <taxon>Dothideomycetes incertae sedis</taxon>
        <taxon>Botryosphaeriales</taxon>
        <taxon>Botryosphaeriaceae</taxon>
        <taxon>Diplodia</taxon>
    </lineage>
</organism>
<feature type="compositionally biased region" description="Acidic residues" evidence="1">
    <location>
        <begin position="569"/>
        <end position="583"/>
    </location>
</feature>
<dbReference type="Proteomes" id="UP000183809">
    <property type="component" value="Unassembled WGS sequence"/>
</dbReference>
<dbReference type="STRING" id="236234.A0A1J9RYF7"/>
<feature type="compositionally biased region" description="Low complexity" evidence="1">
    <location>
        <begin position="846"/>
        <end position="856"/>
    </location>
</feature>
<feature type="compositionally biased region" description="Polar residues" evidence="1">
    <location>
        <begin position="694"/>
        <end position="716"/>
    </location>
</feature>
<feature type="compositionally biased region" description="Low complexity" evidence="1">
    <location>
        <begin position="601"/>
        <end position="625"/>
    </location>
</feature>
<dbReference type="RefSeq" id="XP_020129643.1">
    <property type="nucleotide sequence ID" value="XM_020274279.1"/>
</dbReference>
<feature type="compositionally biased region" description="Low complexity" evidence="1">
    <location>
        <begin position="303"/>
        <end position="330"/>
    </location>
</feature>
<comment type="caution">
    <text evidence="2">The sequence shown here is derived from an EMBL/GenBank/DDBJ whole genome shotgun (WGS) entry which is preliminary data.</text>
</comment>
<proteinExistence type="predicted"/>
<evidence type="ECO:0000313" key="3">
    <source>
        <dbReference type="Proteomes" id="UP000183809"/>
    </source>
</evidence>
<feature type="compositionally biased region" description="Polar residues" evidence="1">
    <location>
        <begin position="774"/>
        <end position="818"/>
    </location>
</feature>
<name>A0A1J9RYF7_9PEZI</name>
<evidence type="ECO:0000313" key="2">
    <source>
        <dbReference type="EMBL" id="OJD33383.1"/>
    </source>
</evidence>
<feature type="compositionally biased region" description="Low complexity" evidence="1">
    <location>
        <begin position="19"/>
        <end position="37"/>
    </location>
</feature>
<feature type="compositionally biased region" description="Polar residues" evidence="1">
    <location>
        <begin position="1"/>
        <end position="18"/>
    </location>
</feature>
<feature type="compositionally biased region" description="Polar residues" evidence="1">
    <location>
        <begin position="836"/>
        <end position="845"/>
    </location>
</feature>
<feature type="compositionally biased region" description="Polar residues" evidence="1">
    <location>
        <begin position="668"/>
        <end position="681"/>
    </location>
</feature>
<reference evidence="2 3" key="1">
    <citation type="submission" date="2016-10" db="EMBL/GenBank/DDBJ databases">
        <title>Proteomics and genomics reveal pathogen-plant mechanisms compatible with a hemibiotrophic lifestyle of Diplodia corticola.</title>
        <authorList>
            <person name="Fernandes I."/>
            <person name="De Jonge R."/>
            <person name="Van De Peer Y."/>
            <person name="Devreese B."/>
            <person name="Alves A."/>
            <person name="Esteves A.C."/>
        </authorList>
    </citation>
    <scope>NUCLEOTIDE SEQUENCE [LARGE SCALE GENOMIC DNA]</scope>
    <source>
        <strain evidence="2 3">CBS 112549</strain>
    </source>
</reference>
<accession>A0A1J9RYF7</accession>
<keyword evidence="2" id="KW-0808">Transferase</keyword>
<dbReference type="OrthoDB" id="3946539at2759"/>
<evidence type="ECO:0000256" key="1">
    <source>
        <dbReference type="SAM" id="MobiDB-lite"/>
    </source>
</evidence>
<feature type="compositionally biased region" description="Basic and acidic residues" evidence="1">
    <location>
        <begin position="650"/>
        <end position="663"/>
    </location>
</feature>
<dbReference type="EMBL" id="MNUE01000031">
    <property type="protein sequence ID" value="OJD33383.1"/>
    <property type="molecule type" value="Genomic_DNA"/>
</dbReference>
<gene>
    <name evidence="2" type="ORF">BKCO1_31000111</name>
</gene>
<feature type="compositionally biased region" description="Basic and acidic residues" evidence="1">
    <location>
        <begin position="548"/>
        <end position="568"/>
    </location>
</feature>
<protein>
    <submittedName>
        <fullName evidence="2">Glucosyl transferase</fullName>
    </submittedName>
</protein>
<feature type="region of interest" description="Disordered" evidence="1">
    <location>
        <begin position="288"/>
        <end position="347"/>
    </location>
</feature>
<keyword evidence="3" id="KW-1185">Reference proteome</keyword>
<feature type="compositionally biased region" description="Polar residues" evidence="1">
    <location>
        <begin position="59"/>
        <end position="91"/>
    </location>
</feature>
<sequence>MDPTQWSSGFTGTPTLSISPAPRSTSRNSRNSRNSPAPAQPYTMASSSYPPTYGFTDPTVPNQSTPNPHQPSASGSPVPMSTTAHPQSNHTGYLAASSPVMQTPAMGFPTFRYAANPGIKDRFGIAGQAESQQQQALQAQYQQHLYQQQQFQQQYEQNQYQKQLYQQYQQQRQQQQYQQQRQQQAQPLHQASALVGTVNQQLLTVPQQQRHQQLQQFSSPIPPPTAANQQQYLQPQLLAAASPNQINSQISQQHNFTSNETSAPAAPAAVSPSTTVFTTAAPVADAPVTDSPAISSPSTGAVPAPTTTTTTAAAQQQQQQQQHHQNQPHHQPTDHINLNPNLMPPPAPLIEPHPLSKSVASLVLLHHPLPQRAVAQLSMTTASSLLRLFADFEYRDLSADHHHQHRPSDVAQLTPTTRAWLAAHLRELNAARRVSAARLCARWQRCVRERCVRVRVAGSRTGGKVEWVPQEGPEVPGGSEWELKMLDWEAREALGRVERLSEEDRRKGRAFVMPLIRPGWEFLQLRQVRGPSAKEWEDFVVDDVGELRRQRESREKEEREREERRVAGEDEDGGSGDDGGGGDDEVRVVGSRVLSDEEMRAVAAQRGARAARQSASTKNVAAASSKPKKASLKSAAQKKTQGRKKSAAAKAKEKSSKRVEFSHVAENAGQTNVTAPIQSAPQVADYPPIYGEAPQSTNQDTSVATADASNTPTAQVSDYPPIYGEVPQNTNQDTSVATAAAASNTPTAQVSDYPPIFADDTTPSGLPDYPPIHATSTASPVVSNHGPTHATDNTTVGESAISPSTQPSPTATGASNAQPPFIGTSIDPPSIGESLGSGTNDATEISSGASGSALLGNQTSADPDSHNGGGGGGDDGNVEAEGTIPPHVDGVSKSNNHGDNDELYDLFKGLGDE</sequence>
<dbReference type="AlphaFoldDB" id="A0A1J9RYF7"/>
<dbReference type="GeneID" id="31014540"/>
<dbReference type="GO" id="GO:0016740">
    <property type="term" value="F:transferase activity"/>
    <property type="evidence" value="ECO:0007669"/>
    <property type="project" value="UniProtKB-KW"/>
</dbReference>
<feature type="region of interest" description="Disordered" evidence="1">
    <location>
        <begin position="209"/>
        <end position="228"/>
    </location>
</feature>
<dbReference type="PANTHER" id="PTHR10019">
    <property type="entry name" value="SNF5"/>
    <property type="match status" value="1"/>
</dbReference>
<feature type="region of interest" description="Disordered" evidence="1">
    <location>
        <begin position="1"/>
        <end position="94"/>
    </location>
</feature>
<feature type="region of interest" description="Disordered" evidence="1">
    <location>
        <begin position="548"/>
        <end position="913"/>
    </location>
</feature>
<feature type="compositionally biased region" description="Low complexity" evidence="1">
    <location>
        <begin position="734"/>
        <end position="748"/>
    </location>
</feature>